<evidence type="ECO:0000256" key="1">
    <source>
        <dbReference type="SAM" id="MobiDB-lite"/>
    </source>
</evidence>
<dbReference type="GO" id="GO:0004386">
    <property type="term" value="F:helicase activity"/>
    <property type="evidence" value="ECO:0007669"/>
    <property type="project" value="UniProtKB-KW"/>
</dbReference>
<reference evidence="2 3" key="1">
    <citation type="journal article" date="2006" name="Syst. Appl. Microbiol.">
        <title>Anoxybacillus amylolyticus sp. nov., a thermophilic amylase producing bacterium isolated from Mount Rittmann (Antarctica).</title>
        <authorList>
            <person name="Poli A."/>
            <person name="Esposito E."/>
            <person name="Lama L."/>
            <person name="Orlando P."/>
            <person name="Nicolaus G."/>
            <person name="de Appolonia F."/>
            <person name="Gambacorta A."/>
            <person name="Nicolaus B."/>
        </authorList>
    </citation>
    <scope>NUCLEOTIDE SEQUENCE [LARGE SCALE GENOMIC DNA]</scope>
    <source>
        <strain evidence="2 3">DSM 15939</strain>
    </source>
</reference>
<accession>A0A160F238</accession>
<dbReference type="AlphaFoldDB" id="A0A160F238"/>
<keyword evidence="2" id="KW-0547">Nucleotide-binding</keyword>
<keyword evidence="3" id="KW-1185">Reference proteome</keyword>
<dbReference type="KEGG" id="aamy:GFC30_246"/>
<organism evidence="2 3">
    <name type="scientific">Anoxybacteroides amylolyticum</name>
    <dbReference type="NCBI Taxonomy" id="294699"/>
    <lineage>
        <taxon>Bacteria</taxon>
        <taxon>Bacillati</taxon>
        <taxon>Bacillota</taxon>
        <taxon>Bacilli</taxon>
        <taxon>Bacillales</taxon>
        <taxon>Anoxybacillaceae</taxon>
        <taxon>Anoxybacteroides</taxon>
    </lineage>
</organism>
<keyword evidence="2" id="KW-0067">ATP-binding</keyword>
<protein>
    <submittedName>
        <fullName evidence="2">Putative helicase</fullName>
    </submittedName>
</protein>
<proteinExistence type="predicted"/>
<sequence>MSRLTDDELLDALGVDTEIAKTSSHSPREERIIAGFEEIQRFVERYGRAPQHGKDNDIFERLYAVRLDRLRALEECRDLLVPLDYQGLLSGAENASVNPVESMDDDELLAALEGADGPSSIQNYAMCAPEPKYGRPRRSPNARSVRTSNTSGRCLSRLSAKSNLVFDKRGHLVRMRVSIRVTSLFWAANLSTWLRRGMNFEHRMAILMLGLESYTLTVPKVISCSGLCSVRCTKTRLGAA</sequence>
<evidence type="ECO:0000313" key="2">
    <source>
        <dbReference type="EMBL" id="ANB60277.1"/>
    </source>
</evidence>
<name>A0A160F238_9BACL</name>
<gene>
    <name evidence="2" type="ORF">GFC30_246</name>
</gene>
<feature type="compositionally biased region" description="Polar residues" evidence="1">
    <location>
        <begin position="141"/>
        <end position="150"/>
    </location>
</feature>
<dbReference type="Proteomes" id="UP000076865">
    <property type="component" value="Chromosome"/>
</dbReference>
<keyword evidence="2" id="KW-0378">Hydrolase</keyword>
<evidence type="ECO:0000313" key="3">
    <source>
        <dbReference type="Proteomes" id="UP000076865"/>
    </source>
</evidence>
<feature type="region of interest" description="Disordered" evidence="1">
    <location>
        <begin position="130"/>
        <end position="150"/>
    </location>
</feature>
<dbReference type="EMBL" id="CP015438">
    <property type="protein sequence ID" value="ANB60277.1"/>
    <property type="molecule type" value="Genomic_DNA"/>
</dbReference>
<dbReference type="PATRIC" id="fig|294699.3.peg.226"/>
<keyword evidence="2" id="KW-0347">Helicase</keyword>